<reference evidence="7" key="1">
    <citation type="submission" date="2021-02" db="EMBL/GenBank/DDBJ databases">
        <authorList>
            <person name="Dougan E. K."/>
            <person name="Rhodes N."/>
            <person name="Thang M."/>
            <person name="Chan C."/>
        </authorList>
    </citation>
    <scope>NUCLEOTIDE SEQUENCE</scope>
</reference>
<dbReference type="GO" id="GO:0000139">
    <property type="term" value="C:Golgi membrane"/>
    <property type="evidence" value="ECO:0007669"/>
    <property type="project" value="InterPro"/>
</dbReference>
<name>A0A813EE37_POLGL</name>
<dbReference type="EMBL" id="CAJNNV010008201">
    <property type="protein sequence ID" value="CAE8595886.1"/>
    <property type="molecule type" value="Genomic_DNA"/>
</dbReference>
<proteinExistence type="predicted"/>
<evidence type="ECO:0000256" key="4">
    <source>
        <dbReference type="ARBA" id="ARBA00023136"/>
    </source>
</evidence>
<dbReference type="AlphaFoldDB" id="A0A813EE37"/>
<sequence>LGLVGLASTGDLSGIQSRGFFHGYNGWICASICNNAFGGLIIAAVIRYADNILKNFATSVSIVLTTVLSVQYFGLELNLSLLLGVALVCYSIFLYSGVLSMPFSGKAKAAPWRLASGGFGRHGFEVYRPIISTGRPQSYVQYPERPAFAQLLHVVAALGAACCLASRCSNSTSDAGFVAARRSSGTAGIGGLREISRGSKVRPPHVRQMFGGGRPGGGGGGGGEGGGIDLSTIFFGAIILSFIPGPWQMITGPILSILNAFYMFKFGIFLLGIAAVFGFSWWVDATTAEGQCPNCGTPQRASKSEPFGCEACGEELEFKDDMFVRYVKSGKAPGSPFEQMRDFAKEASKAASKEKETEVSTGTPSSSSIGPSKRKKDVEVVDAEVL</sequence>
<feature type="compositionally biased region" description="Low complexity" evidence="5">
    <location>
        <begin position="360"/>
        <end position="371"/>
    </location>
</feature>
<dbReference type="OrthoDB" id="421657at2759"/>
<evidence type="ECO:0000256" key="1">
    <source>
        <dbReference type="ARBA" id="ARBA00004141"/>
    </source>
</evidence>
<dbReference type="PANTHER" id="PTHR10231">
    <property type="entry name" value="NUCLEOTIDE-SUGAR TRANSMEMBRANE TRANSPORTER"/>
    <property type="match status" value="1"/>
</dbReference>
<organism evidence="7 8">
    <name type="scientific">Polarella glacialis</name>
    <name type="common">Dinoflagellate</name>
    <dbReference type="NCBI Taxonomy" id="89957"/>
    <lineage>
        <taxon>Eukaryota</taxon>
        <taxon>Sar</taxon>
        <taxon>Alveolata</taxon>
        <taxon>Dinophyceae</taxon>
        <taxon>Suessiales</taxon>
        <taxon>Suessiaceae</taxon>
        <taxon>Polarella</taxon>
    </lineage>
</organism>
<feature type="non-terminal residue" evidence="7">
    <location>
        <position position="1"/>
    </location>
</feature>
<dbReference type="Proteomes" id="UP000654075">
    <property type="component" value="Unassembled WGS sequence"/>
</dbReference>
<evidence type="ECO:0000313" key="7">
    <source>
        <dbReference type="EMBL" id="CAE8595886.1"/>
    </source>
</evidence>
<keyword evidence="3 6" id="KW-1133">Transmembrane helix</keyword>
<feature type="transmembrane region" description="Helical" evidence="6">
    <location>
        <begin position="56"/>
        <end position="75"/>
    </location>
</feature>
<evidence type="ECO:0000256" key="6">
    <source>
        <dbReference type="SAM" id="Phobius"/>
    </source>
</evidence>
<keyword evidence="2 6" id="KW-0812">Transmembrane</keyword>
<protein>
    <submittedName>
        <fullName evidence="7">Uncharacterized protein</fullName>
    </submittedName>
</protein>
<accession>A0A813EE37</accession>
<evidence type="ECO:0000256" key="5">
    <source>
        <dbReference type="SAM" id="MobiDB-lite"/>
    </source>
</evidence>
<feature type="transmembrane region" description="Helical" evidence="6">
    <location>
        <begin position="262"/>
        <end position="283"/>
    </location>
</feature>
<feature type="transmembrane region" description="Helical" evidence="6">
    <location>
        <begin position="81"/>
        <end position="103"/>
    </location>
</feature>
<feature type="transmembrane region" description="Helical" evidence="6">
    <location>
        <begin position="24"/>
        <end position="49"/>
    </location>
</feature>
<dbReference type="GO" id="GO:0015165">
    <property type="term" value="F:pyrimidine nucleotide-sugar transmembrane transporter activity"/>
    <property type="evidence" value="ECO:0007669"/>
    <property type="project" value="InterPro"/>
</dbReference>
<evidence type="ECO:0000313" key="8">
    <source>
        <dbReference type="Proteomes" id="UP000654075"/>
    </source>
</evidence>
<keyword evidence="4 6" id="KW-0472">Membrane</keyword>
<evidence type="ECO:0000256" key="2">
    <source>
        <dbReference type="ARBA" id="ARBA00022692"/>
    </source>
</evidence>
<dbReference type="Pfam" id="PF04142">
    <property type="entry name" value="Nuc_sug_transp"/>
    <property type="match status" value="1"/>
</dbReference>
<evidence type="ECO:0000256" key="3">
    <source>
        <dbReference type="ARBA" id="ARBA00022989"/>
    </source>
</evidence>
<feature type="region of interest" description="Disordered" evidence="5">
    <location>
        <begin position="344"/>
        <end position="386"/>
    </location>
</feature>
<comment type="subcellular location">
    <subcellularLocation>
        <location evidence="1">Membrane</location>
        <topology evidence="1">Multi-pass membrane protein</topology>
    </subcellularLocation>
</comment>
<feature type="compositionally biased region" description="Basic and acidic residues" evidence="5">
    <location>
        <begin position="344"/>
        <end position="358"/>
    </location>
</feature>
<dbReference type="InterPro" id="IPR007271">
    <property type="entry name" value="Nuc_sug_transpt"/>
</dbReference>
<comment type="caution">
    <text evidence="7">The sequence shown here is derived from an EMBL/GenBank/DDBJ whole genome shotgun (WGS) entry which is preliminary data.</text>
</comment>
<keyword evidence="8" id="KW-1185">Reference proteome</keyword>
<gene>
    <name evidence="7" type="ORF">PGLA1383_LOCUS14372</name>
</gene>
<dbReference type="NCBIfam" id="TIGR00803">
    <property type="entry name" value="nst"/>
    <property type="match status" value="1"/>
</dbReference>